<dbReference type="InterPro" id="IPR007387">
    <property type="entry name" value="TRAP_DctQ"/>
</dbReference>
<evidence type="ECO:0000256" key="8">
    <source>
        <dbReference type="ARBA" id="ARBA00038436"/>
    </source>
</evidence>
<keyword evidence="5 9" id="KW-0812">Transmembrane</keyword>
<keyword evidence="2 9" id="KW-0813">Transport</keyword>
<evidence type="ECO:0000313" key="12">
    <source>
        <dbReference type="EMBL" id="GGK27122.1"/>
    </source>
</evidence>
<keyword evidence="3" id="KW-1003">Cell membrane</keyword>
<protein>
    <recommendedName>
        <fullName evidence="9">TRAP transporter small permease protein</fullName>
    </recommendedName>
</protein>
<dbReference type="AlphaFoldDB" id="A0A917V2C5"/>
<feature type="transmembrane region" description="Helical" evidence="9">
    <location>
        <begin position="35"/>
        <end position="56"/>
    </location>
</feature>
<evidence type="ECO:0000256" key="3">
    <source>
        <dbReference type="ARBA" id="ARBA00022475"/>
    </source>
</evidence>
<keyword evidence="13" id="KW-1185">Reference proteome</keyword>
<reference evidence="12 13" key="1">
    <citation type="journal article" date="2014" name="Int. J. Syst. Evol. Microbiol.">
        <title>Complete genome sequence of Corynebacterium casei LMG S-19264T (=DSM 44701T), isolated from a smear-ripened cheese.</title>
        <authorList>
            <consortium name="US DOE Joint Genome Institute (JGI-PGF)"/>
            <person name="Walter F."/>
            <person name="Albersmeier A."/>
            <person name="Kalinowski J."/>
            <person name="Ruckert C."/>
        </authorList>
    </citation>
    <scope>NUCLEOTIDE SEQUENCE [LARGE SCALE GENOMIC DNA]</scope>
    <source>
        <strain evidence="12 13">CGMCC 1.9161</strain>
    </source>
</reference>
<organism evidence="12 13">
    <name type="scientific">Salinarimonas ramus</name>
    <dbReference type="NCBI Taxonomy" id="690164"/>
    <lineage>
        <taxon>Bacteria</taxon>
        <taxon>Pseudomonadati</taxon>
        <taxon>Pseudomonadota</taxon>
        <taxon>Alphaproteobacteria</taxon>
        <taxon>Hyphomicrobiales</taxon>
        <taxon>Salinarimonadaceae</taxon>
        <taxon>Salinarimonas</taxon>
    </lineage>
</organism>
<keyword evidence="7 9" id="KW-0472">Membrane</keyword>
<evidence type="ECO:0000256" key="9">
    <source>
        <dbReference type="RuleBase" id="RU369079"/>
    </source>
</evidence>
<evidence type="ECO:0000256" key="2">
    <source>
        <dbReference type="ARBA" id="ARBA00022448"/>
    </source>
</evidence>
<feature type="transmembrane region" description="Helical" evidence="9">
    <location>
        <begin position="148"/>
        <end position="167"/>
    </location>
</feature>
<keyword evidence="4 9" id="KW-0997">Cell inner membrane</keyword>
<evidence type="ECO:0000256" key="6">
    <source>
        <dbReference type="ARBA" id="ARBA00022989"/>
    </source>
</evidence>
<comment type="similarity">
    <text evidence="8 9">Belongs to the TRAP transporter small permease family.</text>
</comment>
<evidence type="ECO:0000256" key="5">
    <source>
        <dbReference type="ARBA" id="ARBA00022692"/>
    </source>
</evidence>
<sequence>MSHDDPLTDVRDTTRTEAPENLAPHARVPVKIEEALGAAAMALIVAISFGNVVVRYLTNVSFAFTEEFSVFLLVFMTFVGASAAFATNEHIRITFFLELMGPRTRLLAEAATLLATTAMFALIVYYGAQVTWDEWYWEETSPGLGYPAWIYTVWLPLLSLAILGRVIGRAIAVFRGRVR</sequence>
<dbReference type="InterPro" id="IPR055348">
    <property type="entry name" value="DctQ"/>
</dbReference>
<feature type="transmembrane region" description="Helical" evidence="9">
    <location>
        <begin position="68"/>
        <end position="86"/>
    </location>
</feature>
<comment type="caution">
    <text evidence="12">The sequence shown here is derived from an EMBL/GenBank/DDBJ whole genome shotgun (WGS) entry which is preliminary data.</text>
</comment>
<comment type="subunit">
    <text evidence="9">The complex comprises the extracytoplasmic solute receptor protein and the two transmembrane proteins.</text>
</comment>
<keyword evidence="6 9" id="KW-1133">Transmembrane helix</keyword>
<feature type="domain" description="Tripartite ATP-independent periplasmic transporters DctQ component" evidence="11">
    <location>
        <begin position="44"/>
        <end position="175"/>
    </location>
</feature>
<dbReference type="Pfam" id="PF04290">
    <property type="entry name" value="DctQ"/>
    <property type="match status" value="1"/>
</dbReference>
<gene>
    <name evidence="12" type="ORF">GCM10011322_12020</name>
</gene>
<dbReference type="GO" id="GO:0005886">
    <property type="term" value="C:plasma membrane"/>
    <property type="evidence" value="ECO:0007669"/>
    <property type="project" value="UniProtKB-SubCell"/>
</dbReference>
<dbReference type="Proteomes" id="UP000600449">
    <property type="component" value="Unassembled WGS sequence"/>
</dbReference>
<name>A0A917V2C5_9HYPH</name>
<dbReference type="RefSeq" id="WP_188910643.1">
    <property type="nucleotide sequence ID" value="NZ_BMMF01000003.1"/>
</dbReference>
<dbReference type="GO" id="GO:0022857">
    <property type="term" value="F:transmembrane transporter activity"/>
    <property type="evidence" value="ECO:0007669"/>
    <property type="project" value="UniProtKB-UniRule"/>
</dbReference>
<dbReference type="EMBL" id="BMMF01000003">
    <property type="protein sequence ID" value="GGK27122.1"/>
    <property type="molecule type" value="Genomic_DNA"/>
</dbReference>
<proteinExistence type="inferred from homology"/>
<comment type="function">
    <text evidence="9">Part of the tripartite ATP-independent periplasmic (TRAP) transport system.</text>
</comment>
<evidence type="ECO:0000256" key="4">
    <source>
        <dbReference type="ARBA" id="ARBA00022519"/>
    </source>
</evidence>
<dbReference type="GO" id="GO:0015740">
    <property type="term" value="P:C4-dicarboxylate transport"/>
    <property type="evidence" value="ECO:0007669"/>
    <property type="project" value="TreeGrafter"/>
</dbReference>
<evidence type="ECO:0000256" key="10">
    <source>
        <dbReference type="SAM" id="MobiDB-lite"/>
    </source>
</evidence>
<dbReference type="PANTHER" id="PTHR35011:SF2">
    <property type="entry name" value="2,3-DIKETO-L-GULONATE TRAP TRANSPORTER SMALL PERMEASE PROTEIN YIAM"/>
    <property type="match status" value="1"/>
</dbReference>
<evidence type="ECO:0000259" key="11">
    <source>
        <dbReference type="Pfam" id="PF04290"/>
    </source>
</evidence>
<evidence type="ECO:0000313" key="13">
    <source>
        <dbReference type="Proteomes" id="UP000600449"/>
    </source>
</evidence>
<feature type="compositionally biased region" description="Basic and acidic residues" evidence="10">
    <location>
        <begin position="1"/>
        <end position="18"/>
    </location>
</feature>
<evidence type="ECO:0000256" key="7">
    <source>
        <dbReference type="ARBA" id="ARBA00023136"/>
    </source>
</evidence>
<feature type="region of interest" description="Disordered" evidence="10">
    <location>
        <begin position="1"/>
        <end position="22"/>
    </location>
</feature>
<dbReference type="PANTHER" id="PTHR35011">
    <property type="entry name" value="2,3-DIKETO-L-GULONATE TRAP TRANSPORTER SMALL PERMEASE PROTEIN YIAM"/>
    <property type="match status" value="1"/>
</dbReference>
<accession>A0A917V2C5</accession>
<evidence type="ECO:0000256" key="1">
    <source>
        <dbReference type="ARBA" id="ARBA00004429"/>
    </source>
</evidence>
<comment type="subcellular location">
    <subcellularLocation>
        <location evidence="1 9">Cell inner membrane</location>
        <topology evidence="1 9">Multi-pass membrane protein</topology>
    </subcellularLocation>
</comment>
<feature type="transmembrane region" description="Helical" evidence="9">
    <location>
        <begin position="106"/>
        <end position="128"/>
    </location>
</feature>